<feature type="region of interest" description="Disordered" evidence="1">
    <location>
        <begin position="12"/>
        <end position="60"/>
    </location>
</feature>
<evidence type="ECO:0000313" key="3">
    <source>
        <dbReference type="Proteomes" id="UP001187415"/>
    </source>
</evidence>
<evidence type="ECO:0000256" key="1">
    <source>
        <dbReference type="SAM" id="MobiDB-lite"/>
    </source>
</evidence>
<evidence type="ECO:0000313" key="2">
    <source>
        <dbReference type="EMBL" id="KAK2846617.1"/>
    </source>
</evidence>
<protein>
    <submittedName>
        <fullName evidence="2">Uncharacterized protein</fullName>
    </submittedName>
</protein>
<organism evidence="2 3">
    <name type="scientific">Channa striata</name>
    <name type="common">Snakehead murrel</name>
    <name type="synonym">Ophicephalus striatus</name>
    <dbReference type="NCBI Taxonomy" id="64152"/>
    <lineage>
        <taxon>Eukaryota</taxon>
        <taxon>Metazoa</taxon>
        <taxon>Chordata</taxon>
        <taxon>Craniata</taxon>
        <taxon>Vertebrata</taxon>
        <taxon>Euteleostomi</taxon>
        <taxon>Actinopterygii</taxon>
        <taxon>Neopterygii</taxon>
        <taxon>Teleostei</taxon>
        <taxon>Neoteleostei</taxon>
        <taxon>Acanthomorphata</taxon>
        <taxon>Anabantaria</taxon>
        <taxon>Anabantiformes</taxon>
        <taxon>Channoidei</taxon>
        <taxon>Channidae</taxon>
        <taxon>Channa</taxon>
    </lineage>
</organism>
<comment type="caution">
    <text evidence="2">The sequence shown here is derived from an EMBL/GenBank/DDBJ whole genome shotgun (WGS) entry which is preliminary data.</text>
</comment>
<keyword evidence="3" id="KW-1185">Reference proteome</keyword>
<name>A0AA88MX83_CHASR</name>
<sequence length="86" mass="9813">MLHVKYEVNKVHIKDKTSQSSEDGGKDRHQTDTERVWWFSDGGESEPLSGPRRQDRRETRSVVLVGTSSRHALIVTPDIVTHGAMW</sequence>
<accession>A0AA88MX83</accession>
<reference evidence="2" key="1">
    <citation type="submission" date="2023-07" db="EMBL/GenBank/DDBJ databases">
        <title>Chromosome-level Genome Assembly of Striped Snakehead (Channa striata).</title>
        <authorList>
            <person name="Liu H."/>
        </authorList>
    </citation>
    <scope>NUCLEOTIDE SEQUENCE</scope>
    <source>
        <strain evidence="2">Gz</strain>
        <tissue evidence="2">Muscle</tissue>
    </source>
</reference>
<gene>
    <name evidence="2" type="ORF">Q5P01_009616</name>
</gene>
<proteinExistence type="predicted"/>
<feature type="compositionally biased region" description="Basic and acidic residues" evidence="1">
    <location>
        <begin position="12"/>
        <end position="35"/>
    </location>
</feature>
<dbReference type="AlphaFoldDB" id="A0AA88MX83"/>
<dbReference type="EMBL" id="JAUPFM010000007">
    <property type="protein sequence ID" value="KAK2846617.1"/>
    <property type="molecule type" value="Genomic_DNA"/>
</dbReference>
<dbReference type="Proteomes" id="UP001187415">
    <property type="component" value="Unassembled WGS sequence"/>
</dbReference>